<dbReference type="GO" id="GO:0003700">
    <property type="term" value="F:DNA-binding transcription factor activity"/>
    <property type="evidence" value="ECO:0007669"/>
    <property type="project" value="InterPro"/>
</dbReference>
<dbReference type="AlphaFoldDB" id="S1PK85"/>
<evidence type="ECO:0000256" key="2">
    <source>
        <dbReference type="ARBA" id="ARBA00023125"/>
    </source>
</evidence>
<evidence type="ECO:0000256" key="3">
    <source>
        <dbReference type="ARBA" id="ARBA00023163"/>
    </source>
</evidence>
<dbReference type="PATRIC" id="fig|1181728.3.peg.4083"/>
<dbReference type="GO" id="GO:0043565">
    <property type="term" value="F:sequence-specific DNA binding"/>
    <property type="evidence" value="ECO:0007669"/>
    <property type="project" value="InterPro"/>
</dbReference>
<dbReference type="SUPFAM" id="SSF46689">
    <property type="entry name" value="Homeodomain-like"/>
    <property type="match status" value="1"/>
</dbReference>
<feature type="domain" description="HTH araC/xylS-type" evidence="4">
    <location>
        <begin position="174"/>
        <end position="271"/>
    </location>
</feature>
<gene>
    <name evidence="5" type="ORF">A13A_03933</name>
</gene>
<dbReference type="HOGENOM" id="CLU_000445_81_4_6"/>
<dbReference type="InterPro" id="IPR018060">
    <property type="entry name" value="HTH_AraC"/>
</dbReference>
<dbReference type="EMBL" id="ASUG01000049">
    <property type="protein sequence ID" value="EOW93549.1"/>
    <property type="molecule type" value="Genomic_DNA"/>
</dbReference>
<protein>
    <recommendedName>
        <fullName evidence="4">HTH araC/xylS-type domain-containing protein</fullName>
    </recommendedName>
</protein>
<sequence length="276" mass="32023">MNSRIACTTFDLPINTNLDNNHTLVFKKIRFYNSAVIFIRNAQLVIKATDGDVIDISPGSLCYIEKNLVIDVTLKVLGSGVPYDIYTIDSDILSSVCKVMEPILSGQHLVTQVRKRIFFYKLEETDKEIFRRLISDDLPSYRQVYKIAYLLSRIHEIEPLTYSLSVSTDITFTEKLKKIIEADLSRGWKLSDLRDILHMSEVSIRKKLERENNNFNALVLDIRMQHATKMITSTEKHINRISYDVGYTSTSYFIRNFKNYFGITPKQFSLKVKRKV</sequence>
<proteinExistence type="predicted"/>
<dbReference type="InterPro" id="IPR018062">
    <property type="entry name" value="HTH_AraC-typ_CS"/>
</dbReference>
<dbReference type="PROSITE" id="PS01124">
    <property type="entry name" value="HTH_ARAC_FAMILY_2"/>
    <property type="match status" value="1"/>
</dbReference>
<dbReference type="SMART" id="SM00342">
    <property type="entry name" value="HTH_ARAC"/>
    <property type="match status" value="1"/>
</dbReference>
<dbReference type="Gene3D" id="1.10.10.60">
    <property type="entry name" value="Homeodomain-like"/>
    <property type="match status" value="1"/>
</dbReference>
<reference evidence="5 6" key="1">
    <citation type="submission" date="2013-01" db="EMBL/GenBank/DDBJ databases">
        <title>The Genome Sequence of Escherichia coli KTE182.</title>
        <authorList>
            <consortium name="The Broad Institute Genome Sequencing Platform"/>
            <consortium name="The Broad Institute Genome Sequencing Center for Infectious Disease"/>
            <person name="Feldgarden M."/>
            <person name="Nielsen K.L."/>
            <person name="Frimodt-Moller N."/>
            <person name="Andersen P.S."/>
            <person name="Walker B."/>
            <person name="Young S.K."/>
            <person name="Zeng Q."/>
            <person name="Gargeya S."/>
            <person name="Fitzgerald M."/>
            <person name="Haas B."/>
            <person name="Abouelleil A."/>
            <person name="Alvarado L."/>
            <person name="Arachchi H.M."/>
            <person name="Berlin A.M."/>
            <person name="Chapman S.B."/>
            <person name="Dewar J."/>
            <person name="Goldberg J."/>
            <person name="Griggs A."/>
            <person name="Gujja S."/>
            <person name="Hansen M."/>
            <person name="Howarth C."/>
            <person name="Imamovic A."/>
            <person name="Larimer J."/>
            <person name="McCowan C."/>
            <person name="Murphy C."/>
            <person name="Neiman D."/>
            <person name="Pearson M."/>
            <person name="Priest M."/>
            <person name="Roberts A."/>
            <person name="Saif S."/>
            <person name="Shea T."/>
            <person name="Sisk P."/>
            <person name="Sykes S."/>
            <person name="Wortman J."/>
            <person name="Nusbaum C."/>
            <person name="Birren B."/>
        </authorList>
    </citation>
    <scope>NUCLEOTIDE SEQUENCE [LARGE SCALE GENOMIC DNA]</scope>
    <source>
        <strain evidence="5 6">KTE182</strain>
    </source>
</reference>
<dbReference type="InterPro" id="IPR009057">
    <property type="entry name" value="Homeodomain-like_sf"/>
</dbReference>
<organism evidence="5 6">
    <name type="scientific">Escherichia coli KTE182</name>
    <dbReference type="NCBI Taxonomy" id="1181728"/>
    <lineage>
        <taxon>Bacteria</taxon>
        <taxon>Pseudomonadati</taxon>
        <taxon>Pseudomonadota</taxon>
        <taxon>Gammaproteobacteria</taxon>
        <taxon>Enterobacterales</taxon>
        <taxon>Enterobacteriaceae</taxon>
        <taxon>Escherichia</taxon>
    </lineage>
</organism>
<evidence type="ECO:0000313" key="5">
    <source>
        <dbReference type="EMBL" id="EOW93549.1"/>
    </source>
</evidence>
<evidence type="ECO:0000313" key="6">
    <source>
        <dbReference type="Proteomes" id="UP000014179"/>
    </source>
</evidence>
<keyword evidence="2" id="KW-0238">DNA-binding</keyword>
<dbReference type="PRINTS" id="PR00032">
    <property type="entry name" value="HTHARAC"/>
</dbReference>
<dbReference type="PANTHER" id="PTHR43280">
    <property type="entry name" value="ARAC-FAMILY TRANSCRIPTIONAL REGULATOR"/>
    <property type="match status" value="1"/>
</dbReference>
<dbReference type="Proteomes" id="UP000014179">
    <property type="component" value="Unassembled WGS sequence"/>
</dbReference>
<evidence type="ECO:0000259" key="4">
    <source>
        <dbReference type="PROSITE" id="PS01124"/>
    </source>
</evidence>
<dbReference type="InterPro" id="IPR020449">
    <property type="entry name" value="Tscrpt_reg_AraC-type_HTH"/>
</dbReference>
<name>S1PK85_ECOLX</name>
<dbReference type="RefSeq" id="WP_001540065.1">
    <property type="nucleotide sequence ID" value="NZ_KE136864.1"/>
</dbReference>
<dbReference type="PANTHER" id="PTHR43280:SF33">
    <property type="entry name" value="HTH-TYPE TRANSCRIPTIONAL REGULATOR APPY-RELATED"/>
    <property type="match status" value="1"/>
</dbReference>
<dbReference type="PROSITE" id="PS00041">
    <property type="entry name" value="HTH_ARAC_FAMILY_1"/>
    <property type="match status" value="1"/>
</dbReference>
<keyword evidence="3" id="KW-0804">Transcription</keyword>
<keyword evidence="1" id="KW-0805">Transcription regulation</keyword>
<evidence type="ECO:0000256" key="1">
    <source>
        <dbReference type="ARBA" id="ARBA00023015"/>
    </source>
</evidence>
<dbReference type="Pfam" id="PF12833">
    <property type="entry name" value="HTH_18"/>
    <property type="match status" value="1"/>
</dbReference>
<accession>S1PK85</accession>
<comment type="caution">
    <text evidence="5">The sequence shown here is derived from an EMBL/GenBank/DDBJ whole genome shotgun (WGS) entry which is preliminary data.</text>
</comment>